<evidence type="ECO:0000313" key="9">
    <source>
        <dbReference type="EMBL" id="EDV22812.1"/>
    </source>
</evidence>
<dbReference type="Pfam" id="PF00027">
    <property type="entry name" value="cNMP_binding"/>
    <property type="match status" value="2"/>
</dbReference>
<dbReference type="GeneID" id="6755891"/>
<dbReference type="SUPFAM" id="SSF51206">
    <property type="entry name" value="cAMP-binding domain-like"/>
    <property type="match status" value="2"/>
</dbReference>
<dbReference type="STRING" id="10228.B3S3K3"/>
<dbReference type="EMBL" id="DS985248">
    <property type="protein sequence ID" value="EDV22812.1"/>
    <property type="molecule type" value="Genomic_DNA"/>
</dbReference>
<evidence type="ECO:0000256" key="7">
    <source>
        <dbReference type="PIRSR" id="PIRSR000548-1"/>
    </source>
</evidence>
<dbReference type="InParanoid" id="B3S3K3"/>
<sequence length="329" mass="36891">MEEDNLSPLANHAGANLPHSRYLKSRRLSISAEACNFDSDGEEEGSGKDLVVKHPKSDEQLARLNSAITKTFVFKALNDEQRELVIDSMYEKCVAKGNDVIRQGDDGDNFYIVDAGIFEAIVKRDGKSEVVFKYDNSGSFGELALMYNTPRSATVRASTDGVLWTLSGEMFRQIVLKAARKKREEFRKLLQSVTILKELSTYELENVADALILKKYKNGECIFKEGDQAYELYFVLAGAVEIRMLDKSNRQSGQQVKITECPVGSYFGELAWLKKDPRAASAYALGNVTLAELDVYAFERLLGPCREIMERNAKAYEKPLIEKFGSLAM</sequence>
<gene>
    <name evidence="9" type="ORF">TRIADDRAFT_28339</name>
</gene>
<dbReference type="PROSITE" id="PS00889">
    <property type="entry name" value="CNMP_BINDING_2"/>
    <property type="match status" value="1"/>
</dbReference>
<keyword evidence="4" id="KW-0677">Repeat</keyword>
<dbReference type="Proteomes" id="UP000009022">
    <property type="component" value="Unassembled WGS sequence"/>
</dbReference>
<evidence type="ECO:0000256" key="2">
    <source>
        <dbReference type="ARBA" id="ARBA00022553"/>
    </source>
</evidence>
<feature type="binding site" evidence="7">
    <location>
        <position position="278"/>
    </location>
    <ligand>
        <name>3',5'-cyclic AMP</name>
        <dbReference type="ChEBI" id="CHEBI:58165"/>
        <label>2</label>
    </ligand>
</feature>
<dbReference type="PANTHER" id="PTHR11635">
    <property type="entry name" value="CAMP-DEPENDENT PROTEIN KINASE REGULATORY CHAIN"/>
    <property type="match status" value="1"/>
</dbReference>
<dbReference type="OMA" id="PENYIEW"/>
<keyword evidence="10" id="KW-1185">Reference proteome</keyword>
<dbReference type="GO" id="GO:0007189">
    <property type="term" value="P:adenylate cyclase-activating G protein-coupled receptor signaling pathway"/>
    <property type="evidence" value="ECO:0000318"/>
    <property type="project" value="GO_Central"/>
</dbReference>
<feature type="binding site" evidence="7">
    <location>
        <position position="151"/>
    </location>
    <ligand>
        <name>3',5'-cyclic AMP</name>
        <dbReference type="ChEBI" id="CHEBI:58165"/>
        <label>1</label>
    </ligand>
</feature>
<dbReference type="GO" id="GO:0030552">
    <property type="term" value="F:cAMP binding"/>
    <property type="evidence" value="ECO:0000318"/>
    <property type="project" value="GO_Central"/>
</dbReference>
<feature type="binding site" evidence="7">
    <location>
        <position position="142"/>
    </location>
    <ligand>
        <name>3',5'-cyclic AMP</name>
        <dbReference type="ChEBI" id="CHEBI:58165"/>
        <label>1</label>
    </ligand>
</feature>
<dbReference type="GO" id="GO:0034236">
    <property type="term" value="F:protein kinase A catalytic subunit binding"/>
    <property type="evidence" value="ECO:0000318"/>
    <property type="project" value="GO_Central"/>
</dbReference>
<dbReference type="GO" id="GO:0005829">
    <property type="term" value="C:cytosol"/>
    <property type="evidence" value="ECO:0000318"/>
    <property type="project" value="GO_Central"/>
</dbReference>
<dbReference type="PRINTS" id="PR00103">
    <property type="entry name" value="CAMPKINASE"/>
</dbReference>
<dbReference type="KEGG" id="tad:TRIADDRAFT_28339"/>
<dbReference type="PANTHER" id="PTHR11635:SF152">
    <property type="entry name" value="CAMP-DEPENDENT PROTEIN KINASE TYPE I REGULATORY SUBUNIT-RELATED"/>
    <property type="match status" value="1"/>
</dbReference>
<evidence type="ECO:0000256" key="1">
    <source>
        <dbReference type="ARBA" id="ARBA00005753"/>
    </source>
</evidence>
<dbReference type="PIRSF" id="PIRSF000548">
    <property type="entry name" value="PK_regulatory"/>
    <property type="match status" value="1"/>
</dbReference>
<dbReference type="GO" id="GO:0004862">
    <property type="term" value="F:cAMP-dependent protein kinase inhibitor activity"/>
    <property type="evidence" value="ECO:0000318"/>
    <property type="project" value="GO_Central"/>
</dbReference>
<dbReference type="InterPro" id="IPR000595">
    <property type="entry name" value="cNMP-bd_dom"/>
</dbReference>
<dbReference type="InterPro" id="IPR018490">
    <property type="entry name" value="cNMP-bd_dom_sf"/>
</dbReference>
<evidence type="ECO:0000313" key="10">
    <source>
        <dbReference type="Proteomes" id="UP000009022"/>
    </source>
</evidence>
<evidence type="ECO:0000256" key="4">
    <source>
        <dbReference type="ARBA" id="ARBA00022737"/>
    </source>
</evidence>
<dbReference type="AlphaFoldDB" id="B3S3K3"/>
<dbReference type="HOGENOM" id="CLU_018310_2_0_1"/>
<evidence type="ECO:0000256" key="5">
    <source>
        <dbReference type="ARBA" id="ARBA00022741"/>
    </source>
</evidence>
<name>B3S3K3_TRIAD</name>
<dbReference type="InterPro" id="IPR050503">
    <property type="entry name" value="cAMP-dep_PK_reg_su-like"/>
</dbReference>
<dbReference type="CDD" id="cd00038">
    <property type="entry name" value="CAP_ED"/>
    <property type="match status" value="2"/>
</dbReference>
<dbReference type="InterPro" id="IPR014710">
    <property type="entry name" value="RmlC-like_jellyroll"/>
</dbReference>
<proteinExistence type="inferred from homology"/>
<keyword evidence="3 7" id="KW-0116">cAMP-binding</keyword>
<evidence type="ECO:0000256" key="6">
    <source>
        <dbReference type="ARBA" id="ARBA00023149"/>
    </source>
</evidence>
<keyword evidence="6 7" id="KW-0114">cAMP</keyword>
<accession>B3S3K3</accession>
<dbReference type="RefSeq" id="XP_002114678.1">
    <property type="nucleotide sequence ID" value="XM_002114642.1"/>
</dbReference>
<feature type="domain" description="Cyclic nucleotide-binding" evidence="8">
    <location>
        <begin position="195"/>
        <end position="319"/>
    </location>
</feature>
<keyword evidence="5 7" id="KW-0547">Nucleotide-binding</keyword>
<dbReference type="GO" id="GO:0005952">
    <property type="term" value="C:cAMP-dependent protein kinase complex"/>
    <property type="evidence" value="ECO:0000318"/>
    <property type="project" value="GO_Central"/>
</dbReference>
<dbReference type="PhylomeDB" id="B3S3K3"/>
<comment type="similarity">
    <text evidence="1">Belongs to the cAMP-dependent kinase regulatory chain family.</text>
</comment>
<dbReference type="OrthoDB" id="417078at2759"/>
<dbReference type="PROSITE" id="PS00888">
    <property type="entry name" value="CNMP_BINDING_1"/>
    <property type="match status" value="1"/>
</dbReference>
<protein>
    <recommendedName>
        <fullName evidence="8">Cyclic nucleotide-binding domain-containing protein</fullName>
    </recommendedName>
</protein>
<dbReference type="SMART" id="SM00100">
    <property type="entry name" value="cNMP"/>
    <property type="match status" value="2"/>
</dbReference>
<feature type="binding site" evidence="7">
    <location>
        <position position="269"/>
    </location>
    <ligand>
        <name>3',5'-cyclic AMP</name>
        <dbReference type="ChEBI" id="CHEBI:58165"/>
        <label>2</label>
    </ligand>
</feature>
<dbReference type="InterPro" id="IPR018488">
    <property type="entry name" value="cNMP-bd_CS"/>
</dbReference>
<dbReference type="PROSITE" id="PS50042">
    <property type="entry name" value="CNMP_BINDING_3"/>
    <property type="match status" value="2"/>
</dbReference>
<dbReference type="CTD" id="6755891"/>
<dbReference type="InterPro" id="IPR012198">
    <property type="entry name" value="cAMP_dep_PK_reg_su"/>
</dbReference>
<organism evidence="9 10">
    <name type="scientific">Trichoplax adhaerens</name>
    <name type="common">Trichoplax reptans</name>
    <dbReference type="NCBI Taxonomy" id="10228"/>
    <lineage>
        <taxon>Eukaryota</taxon>
        <taxon>Metazoa</taxon>
        <taxon>Placozoa</taxon>
        <taxon>Uniplacotomia</taxon>
        <taxon>Trichoplacea</taxon>
        <taxon>Trichoplacidae</taxon>
        <taxon>Trichoplax</taxon>
    </lineage>
</organism>
<reference evidence="9 10" key="1">
    <citation type="journal article" date="2008" name="Nature">
        <title>The Trichoplax genome and the nature of placozoans.</title>
        <authorList>
            <person name="Srivastava M."/>
            <person name="Begovic E."/>
            <person name="Chapman J."/>
            <person name="Putnam N.H."/>
            <person name="Hellsten U."/>
            <person name="Kawashima T."/>
            <person name="Kuo A."/>
            <person name="Mitros T."/>
            <person name="Salamov A."/>
            <person name="Carpenter M.L."/>
            <person name="Signorovitch A.Y."/>
            <person name="Moreno M.A."/>
            <person name="Kamm K."/>
            <person name="Grimwood J."/>
            <person name="Schmutz J."/>
            <person name="Shapiro H."/>
            <person name="Grigoriev I.V."/>
            <person name="Buss L.W."/>
            <person name="Schierwater B."/>
            <person name="Dellaporta S.L."/>
            <person name="Rokhsar D.S."/>
        </authorList>
    </citation>
    <scope>NUCLEOTIDE SEQUENCE [LARGE SCALE GENOMIC DNA]</scope>
    <source>
        <strain evidence="9 10">Grell-BS-1999</strain>
    </source>
</reference>
<feature type="domain" description="Cyclic nucleotide-binding" evidence="8">
    <location>
        <begin position="73"/>
        <end position="192"/>
    </location>
</feature>
<keyword evidence="2" id="KW-0597">Phosphoprotein</keyword>
<dbReference type="Gene3D" id="2.60.120.10">
    <property type="entry name" value="Jelly Rolls"/>
    <property type="match status" value="2"/>
</dbReference>
<dbReference type="eggNOG" id="KOG1113">
    <property type="taxonomic scope" value="Eukaryota"/>
</dbReference>
<evidence type="ECO:0000259" key="8">
    <source>
        <dbReference type="PROSITE" id="PS50042"/>
    </source>
</evidence>
<evidence type="ECO:0000256" key="3">
    <source>
        <dbReference type="ARBA" id="ARBA00022566"/>
    </source>
</evidence>